<dbReference type="RefSeq" id="WP_062924592.1">
    <property type="nucleotide sequence ID" value="NZ_CP015098.1"/>
</dbReference>
<dbReference type="KEGG" id="stsi:A4E84_00230"/>
<dbReference type="Proteomes" id="UP000076096">
    <property type="component" value="Chromosome"/>
</dbReference>
<protein>
    <submittedName>
        <fullName evidence="1">Uncharacterized protein</fullName>
    </submittedName>
</protein>
<sequence length="161" mass="17232">MTTDSHHHASEAQALFNPAFGAYLLASGINAAVKKTKTPLPWPSAFLILPLVLPEDTRGSLPAKSTVTLMAWAHDHPRLRAAFAERAAALTDYTRTSLRTAMRHRAIDVASSGLICPRNPQPASAAPGEEVADCVRAATLVGRWLAVTDPTRAFTTLGVRP</sequence>
<dbReference type="Pfam" id="PF20131">
    <property type="entry name" value="MC3"/>
    <property type="match status" value="1"/>
</dbReference>
<gene>
    <name evidence="1" type="ORF">A4E84_00230</name>
</gene>
<proteinExistence type="predicted"/>
<keyword evidence="2" id="KW-1185">Reference proteome</keyword>
<accession>A0A143BSK9</accession>
<organism evidence="1 2">
    <name type="scientific">Streptomyces qaidamensis</name>
    <dbReference type="NCBI Taxonomy" id="1783515"/>
    <lineage>
        <taxon>Bacteria</taxon>
        <taxon>Bacillati</taxon>
        <taxon>Actinomycetota</taxon>
        <taxon>Actinomycetes</taxon>
        <taxon>Kitasatosporales</taxon>
        <taxon>Streptomycetaceae</taxon>
        <taxon>Streptomyces</taxon>
        <taxon>Streptomyces aurantiacus group</taxon>
    </lineage>
</organism>
<dbReference type="InterPro" id="IPR045390">
    <property type="entry name" value="ABC-3C_MC3"/>
</dbReference>
<evidence type="ECO:0000313" key="1">
    <source>
        <dbReference type="EMBL" id="AMW08114.1"/>
    </source>
</evidence>
<dbReference type="EMBL" id="CP015098">
    <property type="protein sequence ID" value="AMW08114.1"/>
    <property type="molecule type" value="Genomic_DNA"/>
</dbReference>
<reference evidence="2" key="1">
    <citation type="submission" date="2016-04" db="EMBL/GenBank/DDBJ databases">
        <authorList>
            <person name="Zhang B."/>
        </authorList>
    </citation>
    <scope>NUCLEOTIDE SEQUENCE [LARGE SCALE GENOMIC DNA]</scope>
    <source>
        <strain evidence="2">S10</strain>
    </source>
</reference>
<dbReference type="AlphaFoldDB" id="A0A143BSK9"/>
<dbReference type="STRING" id="1783515.A4E84_00230"/>
<evidence type="ECO:0000313" key="2">
    <source>
        <dbReference type="Proteomes" id="UP000076096"/>
    </source>
</evidence>
<name>A0A143BSK9_9ACTN</name>